<dbReference type="Proteomes" id="UP000054279">
    <property type="component" value="Unassembled WGS sequence"/>
</dbReference>
<dbReference type="AlphaFoldDB" id="A0A0C9VA07"/>
<dbReference type="SUPFAM" id="SSF53474">
    <property type="entry name" value="alpha/beta-Hydrolases"/>
    <property type="match status" value="1"/>
</dbReference>
<dbReference type="Pfam" id="PF07859">
    <property type="entry name" value="Abhydrolase_3"/>
    <property type="match status" value="1"/>
</dbReference>
<dbReference type="InterPro" id="IPR050300">
    <property type="entry name" value="GDXG_lipolytic_enzyme"/>
</dbReference>
<evidence type="ECO:0000256" key="1">
    <source>
        <dbReference type="ARBA" id="ARBA00022801"/>
    </source>
</evidence>
<dbReference type="HOGENOM" id="CLU_019364_1_1_1"/>
<reference evidence="3 4" key="1">
    <citation type="submission" date="2014-06" db="EMBL/GenBank/DDBJ databases">
        <title>Evolutionary Origins and Diversification of the Mycorrhizal Mutualists.</title>
        <authorList>
            <consortium name="DOE Joint Genome Institute"/>
            <consortium name="Mycorrhizal Genomics Consortium"/>
            <person name="Kohler A."/>
            <person name="Kuo A."/>
            <person name="Nagy L.G."/>
            <person name="Floudas D."/>
            <person name="Copeland A."/>
            <person name="Barry K.W."/>
            <person name="Cichocki N."/>
            <person name="Veneault-Fourrey C."/>
            <person name="LaButti K."/>
            <person name="Lindquist E.A."/>
            <person name="Lipzen A."/>
            <person name="Lundell T."/>
            <person name="Morin E."/>
            <person name="Murat C."/>
            <person name="Riley R."/>
            <person name="Ohm R."/>
            <person name="Sun H."/>
            <person name="Tunlid A."/>
            <person name="Henrissat B."/>
            <person name="Grigoriev I.V."/>
            <person name="Hibbett D.S."/>
            <person name="Martin F."/>
        </authorList>
    </citation>
    <scope>NUCLEOTIDE SEQUENCE [LARGE SCALE GENOMIC DNA]</scope>
    <source>
        <strain evidence="3 4">SS14</strain>
    </source>
</reference>
<dbReference type="InterPro" id="IPR029058">
    <property type="entry name" value="AB_hydrolase_fold"/>
</dbReference>
<keyword evidence="1" id="KW-0378">Hydrolase</keyword>
<dbReference type="PANTHER" id="PTHR48081">
    <property type="entry name" value="AB HYDROLASE SUPERFAMILY PROTEIN C4A8.06C"/>
    <property type="match status" value="1"/>
</dbReference>
<protein>
    <recommendedName>
        <fullName evidence="2">Alpha/beta hydrolase fold-3 domain-containing protein</fullName>
    </recommendedName>
</protein>
<dbReference type="OrthoDB" id="2152029at2759"/>
<keyword evidence="4" id="KW-1185">Reference proteome</keyword>
<proteinExistence type="predicted"/>
<organism evidence="3 4">
    <name type="scientific">Sphaerobolus stellatus (strain SS14)</name>
    <dbReference type="NCBI Taxonomy" id="990650"/>
    <lineage>
        <taxon>Eukaryota</taxon>
        <taxon>Fungi</taxon>
        <taxon>Dikarya</taxon>
        <taxon>Basidiomycota</taxon>
        <taxon>Agaricomycotina</taxon>
        <taxon>Agaricomycetes</taxon>
        <taxon>Phallomycetidae</taxon>
        <taxon>Geastrales</taxon>
        <taxon>Sphaerobolaceae</taxon>
        <taxon>Sphaerobolus</taxon>
    </lineage>
</organism>
<sequence length="327" mass="36383">MYLNHVTGGVASTSDHRAIRPGKNIHGVWVQPTPELVKGSIRERADKSGKGQVFDYQYKLTPHEKVVYSFHGSRRLRIAHPSAPLSPIRQGIIDHSPDVKRLFFLKYRLSKLDLKERRSTHTFPTVLVDAVAGYNYLVDDLGYTPRNIILKGDSAGANLALALARYLIENPLPNLPPPGGLLLNCPWFDLSLSHITPGSSFLPKVPADILAPTKYGPGNSWSAVRAFAGMEKENLSILKADTYISPACLDIPKIYFTNFPKTLIVAGGAELFINATRTLYRQMSKDIGKRVELYEVPDVCHDFMALSQFDPDTTMSFKTMGEWISVV</sequence>
<evidence type="ECO:0000313" key="3">
    <source>
        <dbReference type="EMBL" id="KIJ34161.1"/>
    </source>
</evidence>
<feature type="domain" description="Alpha/beta hydrolase fold-3" evidence="2">
    <location>
        <begin position="121"/>
        <end position="304"/>
    </location>
</feature>
<accession>A0A0C9VA07</accession>
<gene>
    <name evidence="3" type="ORF">M422DRAFT_263813</name>
</gene>
<evidence type="ECO:0000313" key="4">
    <source>
        <dbReference type="Proteomes" id="UP000054279"/>
    </source>
</evidence>
<name>A0A0C9VA07_SPHS4</name>
<dbReference type="PANTHER" id="PTHR48081:SF26">
    <property type="entry name" value="ALPHA_BETA HYDROLASE FOLD-3 DOMAIN-CONTAINING PROTEIN"/>
    <property type="match status" value="1"/>
</dbReference>
<evidence type="ECO:0000259" key="2">
    <source>
        <dbReference type="Pfam" id="PF07859"/>
    </source>
</evidence>
<dbReference type="GO" id="GO:0016787">
    <property type="term" value="F:hydrolase activity"/>
    <property type="evidence" value="ECO:0007669"/>
    <property type="project" value="UniProtKB-KW"/>
</dbReference>
<dbReference type="EMBL" id="KN837203">
    <property type="protein sequence ID" value="KIJ34161.1"/>
    <property type="molecule type" value="Genomic_DNA"/>
</dbReference>
<dbReference type="InterPro" id="IPR013094">
    <property type="entry name" value="AB_hydrolase_3"/>
</dbReference>
<dbReference type="Gene3D" id="3.40.50.1820">
    <property type="entry name" value="alpha/beta hydrolase"/>
    <property type="match status" value="1"/>
</dbReference>